<dbReference type="AlphaFoldDB" id="A0A537JVX2"/>
<reference evidence="4 5" key="1">
    <citation type="journal article" date="2019" name="Nat. Microbiol.">
        <title>Mediterranean grassland soil C-N compound turnover is dependent on rainfall and depth, and is mediated by genomically divergent microorganisms.</title>
        <authorList>
            <person name="Diamond S."/>
            <person name="Andeer P.F."/>
            <person name="Li Z."/>
            <person name="Crits-Christoph A."/>
            <person name="Burstein D."/>
            <person name="Anantharaman K."/>
            <person name="Lane K.R."/>
            <person name="Thomas B.C."/>
            <person name="Pan C."/>
            <person name="Northen T.R."/>
            <person name="Banfield J.F."/>
        </authorList>
    </citation>
    <scope>NUCLEOTIDE SEQUENCE [LARGE SCALE GENOMIC DNA]</scope>
    <source>
        <strain evidence="4">NP_3</strain>
    </source>
</reference>
<dbReference type="Pfam" id="PF06739">
    <property type="entry name" value="SBBP"/>
    <property type="match status" value="7"/>
</dbReference>
<evidence type="ECO:0000259" key="3">
    <source>
        <dbReference type="Pfam" id="PF25778"/>
    </source>
</evidence>
<feature type="signal peptide" evidence="2">
    <location>
        <begin position="1"/>
        <end position="21"/>
    </location>
</feature>
<dbReference type="Pfam" id="PF25778">
    <property type="entry name" value="DUF7948"/>
    <property type="match status" value="1"/>
</dbReference>
<evidence type="ECO:0000256" key="1">
    <source>
        <dbReference type="SAM" id="MobiDB-lite"/>
    </source>
</evidence>
<accession>A0A537JVX2</accession>
<feature type="region of interest" description="Disordered" evidence="1">
    <location>
        <begin position="724"/>
        <end position="766"/>
    </location>
</feature>
<dbReference type="Proteomes" id="UP000318509">
    <property type="component" value="Unassembled WGS sequence"/>
</dbReference>
<feature type="region of interest" description="Disordered" evidence="1">
    <location>
        <begin position="462"/>
        <end position="488"/>
    </location>
</feature>
<keyword evidence="2" id="KW-0732">Signal</keyword>
<feature type="domain" description="DUF7948" evidence="3">
    <location>
        <begin position="39"/>
        <end position="254"/>
    </location>
</feature>
<name>A0A537JVX2_9BACT</name>
<comment type="caution">
    <text evidence="4">The sequence shown here is derived from an EMBL/GenBank/DDBJ whole genome shotgun (WGS) entry which is preliminary data.</text>
</comment>
<evidence type="ECO:0000313" key="4">
    <source>
        <dbReference type="EMBL" id="TMI87689.1"/>
    </source>
</evidence>
<dbReference type="PANTHER" id="PTHR35580">
    <property type="entry name" value="CELL SURFACE GLYCOPROTEIN (S-LAYER PROTEIN)-LIKE PROTEIN"/>
    <property type="match status" value="1"/>
</dbReference>
<evidence type="ECO:0000256" key="2">
    <source>
        <dbReference type="SAM" id="SignalP"/>
    </source>
</evidence>
<feature type="compositionally biased region" description="Pro residues" evidence="1">
    <location>
        <begin position="728"/>
        <end position="766"/>
    </location>
</feature>
<feature type="chain" id="PRO_5021738593" description="DUF7948 domain-containing protein" evidence="2">
    <location>
        <begin position="22"/>
        <end position="766"/>
    </location>
</feature>
<dbReference type="InterPro" id="IPR010620">
    <property type="entry name" value="SBBP_repeat"/>
</dbReference>
<proteinExistence type="predicted"/>
<dbReference type="PANTHER" id="PTHR35580:SF1">
    <property type="entry name" value="PHYTASE-LIKE DOMAIN-CONTAINING PROTEIN"/>
    <property type="match status" value="1"/>
</dbReference>
<organism evidence="4 5">
    <name type="scientific">Candidatus Segetimicrobium genomatis</name>
    <dbReference type="NCBI Taxonomy" id="2569760"/>
    <lineage>
        <taxon>Bacteria</taxon>
        <taxon>Bacillati</taxon>
        <taxon>Candidatus Sysuimicrobiota</taxon>
        <taxon>Candidatus Sysuimicrobiia</taxon>
        <taxon>Candidatus Sysuimicrobiales</taxon>
        <taxon>Candidatus Segetimicrobiaceae</taxon>
        <taxon>Candidatus Segetimicrobium</taxon>
    </lineage>
</organism>
<dbReference type="InterPro" id="IPR052918">
    <property type="entry name" value="Motility_Chemotaxis_Reg"/>
</dbReference>
<dbReference type="InterPro" id="IPR057708">
    <property type="entry name" value="DUF7948"/>
</dbReference>
<evidence type="ECO:0000313" key="5">
    <source>
        <dbReference type="Proteomes" id="UP000318509"/>
    </source>
</evidence>
<dbReference type="SUPFAM" id="SSF63829">
    <property type="entry name" value="Calcium-dependent phosphotriesterase"/>
    <property type="match status" value="1"/>
</dbReference>
<dbReference type="EMBL" id="VBAK01000152">
    <property type="protein sequence ID" value="TMI87689.1"/>
    <property type="molecule type" value="Genomic_DNA"/>
</dbReference>
<protein>
    <recommendedName>
        <fullName evidence="3">DUF7948 domain-containing protein</fullName>
    </recommendedName>
</protein>
<gene>
    <name evidence="4" type="ORF">E6H00_14985</name>
</gene>
<sequence length="766" mass="78562">MARKCLALLIAFALASGGLGTAGKNLHINKAYAGLPLTFEANLGQTDPQVKFVSRGRDHVLFLTSTEMVLVLAPERTRQGAFPGRGASPSRPDGEAPTVLRMKFAGANPAPRISGLDEFSGKTNYFVGNDPTQWHTNIPTYARVHYADLYPGIDLSFYGGQRQLEYDFVVQPGADPSKIGLEFRGAQTLAVNTWGDLALQMRNDMVWHLKPVFYQTVAGVRREISGRYVLKTPHQVGFQVGAYDPHRPLVIDPVILAQSTYLGGSGDDVGFGIAVDSAGSAYVTGDTASANFPTTAGAYRTTSPGGGYHVFVTKLDAGGAPVYSTYLGGSGQEIGYGISVDSSGNAYVTGATNSANFPTTAGACQAAFGGAVDVFVTKLNSSGSALIYSTYLGGSKDDWGQAIALDSPGNAYVAGYTSSTNYPTANAFQATYGGGNTDAFVTKINPTGTAIVYSTYLGGSGDEPPSLLQTNPPNPSPEGPSIAVDGSGSAYVTGTTTSTNFPTTAGAFVTASPGGVHGFVTKFSSTGSVAYSTYFGGNGGEAGFGIAVDSSGSAYVTGATTSTTFPTTAGAFQKAFAGGTNTTDAFVTKFNPSGSAPIYSTYLGGTQNDWGQAIALDGSGNAYVTGYTSSADFPTSNAFQTTYGGGTNNVFVTEFNSTGTAVVYSTYLGGSGDDQGHSIAVDGLGNAYVTGGTTSINFPTTSGAYQKGPAGVGPNVHDAFVATIAQGTPPPPPSPPPPPPLPIPLPPLPPPPIPLPPLPPPPPIPI</sequence>